<protein>
    <submittedName>
        <fullName evidence="1">Uncharacterized protein</fullName>
    </submittedName>
</protein>
<reference evidence="1 2" key="1">
    <citation type="submission" date="2023-06" db="EMBL/GenBank/DDBJ databases">
        <title>Actinomycetospora Odt1-22.</title>
        <authorList>
            <person name="Supong K."/>
        </authorList>
    </citation>
    <scope>NUCLEOTIDE SEQUENCE [LARGE SCALE GENOMIC DNA]</scope>
    <source>
        <strain evidence="1 2">Odt1-22</strain>
    </source>
</reference>
<keyword evidence="2" id="KW-1185">Reference proteome</keyword>
<evidence type="ECO:0000313" key="2">
    <source>
        <dbReference type="Proteomes" id="UP001231924"/>
    </source>
</evidence>
<dbReference type="RefSeq" id="WP_286055366.1">
    <property type="nucleotide sequence ID" value="NZ_JASVWF010000005.1"/>
</dbReference>
<gene>
    <name evidence="1" type="ORF">QRT03_22865</name>
</gene>
<proteinExistence type="predicted"/>
<dbReference type="Proteomes" id="UP001231924">
    <property type="component" value="Unassembled WGS sequence"/>
</dbReference>
<evidence type="ECO:0000313" key="1">
    <source>
        <dbReference type="EMBL" id="MDL5158827.1"/>
    </source>
</evidence>
<organism evidence="1 2">
    <name type="scientific">Actinomycetospora termitidis</name>
    <dbReference type="NCBI Taxonomy" id="3053470"/>
    <lineage>
        <taxon>Bacteria</taxon>
        <taxon>Bacillati</taxon>
        <taxon>Actinomycetota</taxon>
        <taxon>Actinomycetes</taxon>
        <taxon>Pseudonocardiales</taxon>
        <taxon>Pseudonocardiaceae</taxon>
        <taxon>Actinomycetospora</taxon>
    </lineage>
</organism>
<sequence>MAHSFAVPDRHRIDADVADAEEAVVRASAALVDLEAHPGYGLLAPGGFTGVSARRREETLATVAELHRDLALYRRAVAAAREARGTRSRPTPEELTAVAEALHGESVVVAEEAVPLQRRGLLGPTSEVTRTSADALLGRMRAGFDAVTGVVAAVAAVWEAVAAQLGPVERGLDGLRAEVAAASDPTAAARLDRLAERADALRAAVLGDPLPHATVAQPVDAAGLAEVTAGLDEVRAALAEARGLREGLDERVAGLTAEVDGLAALEADAAAVAAEVARVIAPPPGLPVPERRAPELRAAVREAHGDARAGRWEAASSGFAAAGSGLAAARASAESDRAVLGGLLDRRAELRGRLGALRAKASARGRSEDLDLDALHSRAQDLLWSAPCDLAAATVAVRAYQRALEDGAGS</sequence>
<dbReference type="EMBL" id="JASVWF010000005">
    <property type="protein sequence ID" value="MDL5158827.1"/>
    <property type="molecule type" value="Genomic_DNA"/>
</dbReference>
<name>A0ABT7MDS8_9PSEU</name>
<comment type="caution">
    <text evidence="1">The sequence shown here is derived from an EMBL/GenBank/DDBJ whole genome shotgun (WGS) entry which is preliminary data.</text>
</comment>
<accession>A0ABT7MDS8</accession>